<dbReference type="InterPro" id="IPR000953">
    <property type="entry name" value="Chromo/chromo_shadow_dom"/>
</dbReference>
<dbReference type="GO" id="GO:0005654">
    <property type="term" value="C:nucleoplasm"/>
    <property type="evidence" value="ECO:0007669"/>
    <property type="project" value="UniProtKB-ARBA"/>
</dbReference>
<evidence type="ECO:0000313" key="9">
    <source>
        <dbReference type="EMBL" id="CAL4072791.1"/>
    </source>
</evidence>
<evidence type="ECO:0000256" key="6">
    <source>
        <dbReference type="SAM" id="MobiDB-lite"/>
    </source>
</evidence>
<dbReference type="CDD" id="cd00122">
    <property type="entry name" value="MBD"/>
    <property type="match status" value="1"/>
</dbReference>
<feature type="region of interest" description="Disordered" evidence="6">
    <location>
        <begin position="751"/>
        <end position="773"/>
    </location>
</feature>
<evidence type="ECO:0000256" key="2">
    <source>
        <dbReference type="ARBA" id="ARBA00023015"/>
    </source>
</evidence>
<dbReference type="SUPFAM" id="SSF54171">
    <property type="entry name" value="DNA-binding domain"/>
    <property type="match status" value="1"/>
</dbReference>
<feature type="non-terminal residue" evidence="9">
    <location>
        <position position="773"/>
    </location>
</feature>
<keyword evidence="3" id="KW-0238">DNA-binding</keyword>
<dbReference type="SMART" id="SM00391">
    <property type="entry name" value="MBD"/>
    <property type="match status" value="1"/>
</dbReference>
<feature type="domain" description="MBD" evidence="8">
    <location>
        <begin position="557"/>
        <end position="629"/>
    </location>
</feature>
<dbReference type="GO" id="GO:0005694">
    <property type="term" value="C:chromosome"/>
    <property type="evidence" value="ECO:0007669"/>
    <property type="project" value="UniProtKB-ARBA"/>
</dbReference>
<dbReference type="Gene3D" id="1.10.30.10">
    <property type="entry name" value="High mobility group box domain"/>
    <property type="match status" value="1"/>
</dbReference>
<sequence length="773" mass="87943">MVVSHQISPHVNGCQEDPEDSQTISAQNNKKITKILNDRIRDGISEYLVQWKKSGRKFAPSWEPMSSISGFKESLKEYIFLKTNDRIQDQIRKEIDYYSKKRLSNGTSSVYCFTSWLVKNNEGDYTCKYCSEKSYPLGPHFTSINKGFRNKLQTNGIYLLQYHAIDYKHLEHVKRKDISEGKNNFDLTELNKSYSDKETIPSNTEILSALNNVQIDNLDITERTANINEEMANEKTPNENQMLDKISGFMLCVAKFQEYLPRLNPTNSFQFSQFRAIELREWEKASQEKKQTFHDFAHDINLMIQQLKKDKVQNNNLLTGYVLFSAEKRRELLLKNPQVNGVRLSVLAFNDWKRLTWKKQTEYQEKALQINLINLEFVLQAHGLIKPHGKNSVNTDICQPSDANQSAAFQKLDGKENEGLLAKALSDNSFSSVSSPCIKSFSKYKLKVETVLAHEGGCETPGSYLVRFCRVGREVKHGWIKTEKMIADPHTRDLLSQYWKKKALEKNAASSDVISTDGIPNFTSQTDGNEKKDFHENSFKKNLQIDTPKAKRSPSVLVENANDGVQVPEGWQRIVRMRTGGLSIGKCDVTYMSPTGKRLRSKIEVEQYCLENGLDKLSGITFLHRISADEYMTFLTEQSQDSPLKADASPKIHPVNSSNNIRRDSFSNISNNICSENTGSSPRIFKTLSKEILKVETILAHEGGSETPGSYLVRFCQIGQEAKHGWIKAAKMTVDEHSRVLLSQYWEKMKVKETSEGTTPSSKDSSGSSENGK</sequence>
<comment type="subcellular location">
    <subcellularLocation>
        <location evidence="1">Nucleus</location>
    </subcellularLocation>
</comment>
<keyword evidence="10" id="KW-1185">Reference proteome</keyword>
<dbReference type="Proteomes" id="UP001497623">
    <property type="component" value="Unassembled WGS sequence"/>
</dbReference>
<feature type="region of interest" description="Disordered" evidence="6">
    <location>
        <begin position="1"/>
        <end position="23"/>
    </location>
</feature>
<dbReference type="CDD" id="cd00024">
    <property type="entry name" value="CD_CSD"/>
    <property type="match status" value="1"/>
</dbReference>
<evidence type="ECO:0000256" key="3">
    <source>
        <dbReference type="ARBA" id="ARBA00023125"/>
    </source>
</evidence>
<evidence type="ECO:0000313" key="10">
    <source>
        <dbReference type="Proteomes" id="UP001497623"/>
    </source>
</evidence>
<gene>
    <name evidence="9" type="ORF">MNOR_LOCUS8921</name>
</gene>
<dbReference type="SUPFAM" id="SSF47095">
    <property type="entry name" value="HMG-box"/>
    <property type="match status" value="1"/>
</dbReference>
<dbReference type="PROSITE" id="PS50982">
    <property type="entry name" value="MBD"/>
    <property type="match status" value="1"/>
</dbReference>
<dbReference type="Pfam" id="PF00385">
    <property type="entry name" value="Chromo"/>
    <property type="match status" value="1"/>
</dbReference>
<dbReference type="AlphaFoldDB" id="A0AAV2Q930"/>
<evidence type="ECO:0000256" key="1">
    <source>
        <dbReference type="ARBA" id="ARBA00004123"/>
    </source>
</evidence>
<dbReference type="PANTHER" id="PTHR12396">
    <property type="entry name" value="METHYL-CPG BINDING PROTEIN, MBD"/>
    <property type="match status" value="1"/>
</dbReference>
<dbReference type="Gene3D" id="2.40.50.40">
    <property type="match status" value="1"/>
</dbReference>
<keyword evidence="5" id="KW-0539">Nucleus</keyword>
<organism evidence="9 10">
    <name type="scientific">Meganyctiphanes norvegica</name>
    <name type="common">Northern krill</name>
    <name type="synonym">Thysanopoda norvegica</name>
    <dbReference type="NCBI Taxonomy" id="48144"/>
    <lineage>
        <taxon>Eukaryota</taxon>
        <taxon>Metazoa</taxon>
        <taxon>Ecdysozoa</taxon>
        <taxon>Arthropoda</taxon>
        <taxon>Crustacea</taxon>
        <taxon>Multicrustacea</taxon>
        <taxon>Malacostraca</taxon>
        <taxon>Eumalacostraca</taxon>
        <taxon>Eucarida</taxon>
        <taxon>Euphausiacea</taxon>
        <taxon>Euphausiidae</taxon>
        <taxon>Meganyctiphanes</taxon>
    </lineage>
</organism>
<comment type="caution">
    <text evidence="9">The sequence shown here is derived from an EMBL/GenBank/DDBJ whole genome shotgun (WGS) entry which is preliminary data.</text>
</comment>
<evidence type="ECO:0000256" key="5">
    <source>
        <dbReference type="ARBA" id="ARBA00023242"/>
    </source>
</evidence>
<dbReference type="InterPro" id="IPR023780">
    <property type="entry name" value="Chromo_domain"/>
</dbReference>
<evidence type="ECO:0000256" key="4">
    <source>
        <dbReference type="ARBA" id="ARBA00023163"/>
    </source>
</evidence>
<dbReference type="SUPFAM" id="SSF54160">
    <property type="entry name" value="Chromo domain-like"/>
    <property type="match status" value="1"/>
</dbReference>
<evidence type="ECO:0000259" key="8">
    <source>
        <dbReference type="PROSITE" id="PS50982"/>
    </source>
</evidence>
<protein>
    <submittedName>
        <fullName evidence="9">Uncharacterized protein</fullName>
    </submittedName>
</protein>
<dbReference type="Pfam" id="PF01429">
    <property type="entry name" value="MBD"/>
    <property type="match status" value="1"/>
</dbReference>
<name>A0AAV2Q930_MEGNR</name>
<feature type="compositionally biased region" description="Low complexity" evidence="6">
    <location>
        <begin position="761"/>
        <end position="773"/>
    </location>
</feature>
<dbReference type="InterPro" id="IPR016177">
    <property type="entry name" value="DNA-bd_dom_sf"/>
</dbReference>
<dbReference type="InterPro" id="IPR001739">
    <property type="entry name" value="Methyl_CpG_DNA-bd"/>
</dbReference>
<dbReference type="Gene3D" id="3.30.890.10">
    <property type="entry name" value="Methyl-cpg-binding Protein 2, Chain A"/>
    <property type="match status" value="1"/>
</dbReference>
<accession>A0AAV2Q930</accession>
<feature type="domain" description="Chromo" evidence="7">
    <location>
        <begin position="30"/>
        <end position="78"/>
    </location>
</feature>
<keyword evidence="2" id="KW-0805">Transcription regulation</keyword>
<reference evidence="9 10" key="1">
    <citation type="submission" date="2024-05" db="EMBL/GenBank/DDBJ databases">
        <authorList>
            <person name="Wallberg A."/>
        </authorList>
    </citation>
    <scope>NUCLEOTIDE SEQUENCE [LARGE SCALE GENOMIC DNA]</scope>
</reference>
<proteinExistence type="predicted"/>
<dbReference type="PROSITE" id="PS50013">
    <property type="entry name" value="CHROMO_2"/>
    <property type="match status" value="1"/>
</dbReference>
<keyword evidence="4" id="KW-0804">Transcription</keyword>
<evidence type="ECO:0000259" key="7">
    <source>
        <dbReference type="PROSITE" id="PS50013"/>
    </source>
</evidence>
<dbReference type="GO" id="GO:0003677">
    <property type="term" value="F:DNA binding"/>
    <property type="evidence" value="ECO:0007669"/>
    <property type="project" value="UniProtKB-KW"/>
</dbReference>
<dbReference type="InterPro" id="IPR016197">
    <property type="entry name" value="Chromo-like_dom_sf"/>
</dbReference>
<dbReference type="InterPro" id="IPR036910">
    <property type="entry name" value="HMG_box_dom_sf"/>
</dbReference>
<dbReference type="EMBL" id="CAXKWB010004221">
    <property type="protein sequence ID" value="CAL4072791.1"/>
    <property type="molecule type" value="Genomic_DNA"/>
</dbReference>